<dbReference type="EMBL" id="CAEFZW010000003">
    <property type="protein sequence ID" value="CAB4254002.1"/>
    <property type="molecule type" value="Genomic_DNA"/>
</dbReference>
<dbReference type="GeneID" id="64856978"/>
<reference evidence="2 3" key="1">
    <citation type="submission" date="2020-05" db="EMBL/GenBank/DDBJ databases">
        <authorList>
            <person name="Casaregola S."/>
            <person name="Devillers H."/>
            <person name="Grondin C."/>
        </authorList>
    </citation>
    <scope>NUCLEOTIDE SEQUENCE [LARGE SCALE GENOMIC DNA]</scope>
    <source>
        <strain evidence="2 3">CLIB 1767</strain>
    </source>
</reference>
<keyword evidence="3" id="KW-1185">Reference proteome</keyword>
<evidence type="ECO:0000256" key="1">
    <source>
        <dbReference type="SAM" id="MobiDB-lite"/>
    </source>
</evidence>
<dbReference type="RefSeq" id="XP_041405846.1">
    <property type="nucleotide sequence ID" value="XM_041549912.1"/>
</dbReference>
<organism evidence="2 3">
    <name type="scientific">Maudiozyma barnettii</name>
    <dbReference type="NCBI Taxonomy" id="61262"/>
    <lineage>
        <taxon>Eukaryota</taxon>
        <taxon>Fungi</taxon>
        <taxon>Dikarya</taxon>
        <taxon>Ascomycota</taxon>
        <taxon>Saccharomycotina</taxon>
        <taxon>Saccharomycetes</taxon>
        <taxon>Saccharomycetales</taxon>
        <taxon>Saccharomycetaceae</taxon>
        <taxon>Maudiozyma</taxon>
    </lineage>
</organism>
<evidence type="ECO:0000313" key="2">
    <source>
        <dbReference type="EMBL" id="CAB4254002.1"/>
    </source>
</evidence>
<dbReference type="OrthoDB" id="185373at2759"/>
<evidence type="ECO:0000313" key="3">
    <source>
        <dbReference type="Proteomes" id="UP000644660"/>
    </source>
</evidence>
<gene>
    <name evidence="2" type="ORF">KABA2_03S10230</name>
</gene>
<feature type="compositionally biased region" description="Polar residues" evidence="1">
    <location>
        <begin position="661"/>
        <end position="673"/>
    </location>
</feature>
<accession>A0A8H2ZJ88</accession>
<dbReference type="Proteomes" id="UP000644660">
    <property type="component" value="Unassembled WGS sequence"/>
</dbReference>
<dbReference type="AlphaFoldDB" id="A0A8H2ZJ88"/>
<proteinExistence type="predicted"/>
<dbReference type="Gene3D" id="1.25.40.10">
    <property type="entry name" value="Tetratricopeptide repeat domain"/>
    <property type="match status" value="1"/>
</dbReference>
<comment type="caution">
    <text evidence="2">The sequence shown here is derived from an EMBL/GenBank/DDBJ whole genome shotgun (WGS) entry which is preliminary data.</text>
</comment>
<name>A0A8H2ZJ88_9SACH</name>
<feature type="region of interest" description="Disordered" evidence="1">
    <location>
        <begin position="650"/>
        <end position="673"/>
    </location>
</feature>
<sequence length="673" mass="77440">MSFINLKYVTLRQVGRFPQISRSIHCTNVYLGSSVKTKLSELTKHDVVLRKTAKDFRRLEKQQSIKTKKKLKTAYSKPIAFKKIKKYNLESSLTTTESTPNLGPTSDDNLLLLTKINDKRLIYTILGITGEQLRDSVLVTNDVSKFIRRGQLEKATFLAKLAKHKGSAAMNSIMKYYLDELQSPKSALHIYNWRKKVDVPLNEYSNTILFSGLANQKKPISKTLGLSVYNIVDKLIIDNKLNQTEYNAALGALGNCVDVSYAFKLFRRKNSIKGIKYDVVSMMWIFRVSSKVKTDSLFAEIFNELLLSISKTQVDDKLLFEICKTLHKKDKYSSSLLMAVNKYFRMPPSDVWNESLIRTSSLSKELKLPELDKWGIKRKYPVNKHIIGLLLNNSLKTGSYKVGISIYEEIKESNPSIIDIDMFHSYLNLIIESSSADYMEKSLAVIKEAKENDPNFISRHTIALAYMAFKKCFRKARCNSTPEGVVNMLNMCDSFVSRYDGKYSKDLQCNVYSRESWLYLFQIVKELNSKVGFVLECKEFVLTQYLKSVRAGEFDITYIQKKDYSKEIYLQLEAVRLLSSIAQDLKTIDNDPNMTVMKDDNFLRRRLILRLKKRLLLHVEELENAKQKGMELEPTNSEWSTKQLAARIANRNYGNPDETPDVTSETQIEPHNT</sequence>
<dbReference type="InterPro" id="IPR011990">
    <property type="entry name" value="TPR-like_helical_dom_sf"/>
</dbReference>
<protein>
    <submittedName>
        <fullName evidence="2">Uncharacterized protein</fullName>
    </submittedName>
</protein>